<organism evidence="1 2">
    <name type="scientific">Aquimarina spongiae</name>
    <dbReference type="NCBI Taxonomy" id="570521"/>
    <lineage>
        <taxon>Bacteria</taxon>
        <taxon>Pseudomonadati</taxon>
        <taxon>Bacteroidota</taxon>
        <taxon>Flavobacteriia</taxon>
        <taxon>Flavobacteriales</taxon>
        <taxon>Flavobacteriaceae</taxon>
        <taxon>Aquimarina</taxon>
    </lineage>
</organism>
<dbReference type="OrthoDB" id="9011414at2"/>
<dbReference type="RefSeq" id="WP_073316414.1">
    <property type="nucleotide sequence ID" value="NZ_FQYP01000005.1"/>
</dbReference>
<keyword evidence="2" id="KW-1185">Reference proteome</keyword>
<accession>A0A1M6GD67</accession>
<dbReference type="Proteomes" id="UP000184432">
    <property type="component" value="Unassembled WGS sequence"/>
</dbReference>
<protein>
    <submittedName>
        <fullName evidence="1">Uncharacterized protein</fullName>
    </submittedName>
</protein>
<sequence>MGFYGKEPVTPEKCSVTYLWTGLRTPGIFIVSVEGDAPNYSTGFSLVRDSHFVGGLKIDVMGWTGPLGKGTTPYKVKHSFEGEYQSKVVISASNGNFVVDVKEVPHDQVDDYIKSNTGQASENALVS</sequence>
<evidence type="ECO:0000313" key="2">
    <source>
        <dbReference type="Proteomes" id="UP000184432"/>
    </source>
</evidence>
<dbReference type="EMBL" id="FQYP01000005">
    <property type="protein sequence ID" value="SHJ07877.1"/>
    <property type="molecule type" value="Genomic_DNA"/>
</dbReference>
<evidence type="ECO:0000313" key="1">
    <source>
        <dbReference type="EMBL" id="SHJ07877.1"/>
    </source>
</evidence>
<dbReference type="AlphaFoldDB" id="A0A1M6GD67"/>
<name>A0A1M6GD67_9FLAO</name>
<gene>
    <name evidence="1" type="ORF">SAMN04488508_105211</name>
</gene>
<proteinExistence type="predicted"/>
<reference evidence="2" key="1">
    <citation type="submission" date="2016-11" db="EMBL/GenBank/DDBJ databases">
        <authorList>
            <person name="Varghese N."/>
            <person name="Submissions S."/>
        </authorList>
    </citation>
    <scope>NUCLEOTIDE SEQUENCE [LARGE SCALE GENOMIC DNA]</scope>
    <source>
        <strain evidence="2">DSM 22623</strain>
    </source>
</reference>